<dbReference type="EMBL" id="PKHU01000003">
    <property type="protein sequence ID" value="PKZ29457.1"/>
    <property type="molecule type" value="Genomic_DNA"/>
</dbReference>
<accession>A0A2I1NAP8</accession>
<evidence type="ECO:0000313" key="12">
    <source>
        <dbReference type="EMBL" id="PKZ29457.1"/>
    </source>
</evidence>
<dbReference type="InterPro" id="IPR011060">
    <property type="entry name" value="RibuloseP-bd_barrel"/>
</dbReference>
<proteinExistence type="inferred from homology"/>
<evidence type="ECO:0000256" key="9">
    <source>
        <dbReference type="HAMAP-Rule" id="MF_01014"/>
    </source>
</evidence>
<dbReference type="PANTHER" id="PTHR43090:SF2">
    <property type="entry name" value="1-(5-PHOSPHORIBOSYL)-5-[(5-PHOSPHORIBOSYLAMINO)METHYLIDENEAMINO] IMIDAZOLE-4-CARBOXAMIDE ISOMERASE"/>
    <property type="match status" value="1"/>
</dbReference>
<dbReference type="GO" id="GO:0000105">
    <property type="term" value="P:L-histidine biosynthetic process"/>
    <property type="evidence" value="ECO:0007669"/>
    <property type="project" value="UniProtKB-UniRule"/>
</dbReference>
<dbReference type="GO" id="GO:0005737">
    <property type="term" value="C:cytoplasm"/>
    <property type="evidence" value="ECO:0007669"/>
    <property type="project" value="UniProtKB-SubCell"/>
</dbReference>
<comment type="catalytic activity">
    <reaction evidence="1 9 11">
        <text>1-(5-phospho-beta-D-ribosyl)-5-[(5-phospho-beta-D-ribosylamino)methylideneamino]imidazole-4-carboxamide = 5-[(5-phospho-1-deoxy-D-ribulos-1-ylimino)methylamino]-1-(5-phospho-beta-D-ribosyl)imidazole-4-carboxamide</text>
        <dbReference type="Rhea" id="RHEA:15469"/>
        <dbReference type="ChEBI" id="CHEBI:58435"/>
        <dbReference type="ChEBI" id="CHEBI:58525"/>
        <dbReference type="EC" id="5.3.1.16"/>
    </reaction>
</comment>
<dbReference type="Gene3D" id="3.20.20.70">
    <property type="entry name" value="Aldolase class I"/>
    <property type="match status" value="1"/>
</dbReference>
<evidence type="ECO:0000256" key="2">
    <source>
        <dbReference type="ARBA" id="ARBA00004496"/>
    </source>
</evidence>
<comment type="similarity">
    <text evidence="4 9 10">Belongs to the HisA/HisF family.</text>
</comment>
<dbReference type="Pfam" id="PF00977">
    <property type="entry name" value="His_biosynth"/>
    <property type="match status" value="1"/>
</dbReference>
<dbReference type="GO" id="GO:0000162">
    <property type="term" value="P:L-tryptophan biosynthetic process"/>
    <property type="evidence" value="ECO:0007669"/>
    <property type="project" value="TreeGrafter"/>
</dbReference>
<evidence type="ECO:0000256" key="4">
    <source>
        <dbReference type="ARBA" id="ARBA00009667"/>
    </source>
</evidence>
<dbReference type="UniPathway" id="UPA00031">
    <property type="reaction ID" value="UER00009"/>
</dbReference>
<evidence type="ECO:0000256" key="10">
    <source>
        <dbReference type="RuleBase" id="RU003657"/>
    </source>
</evidence>
<comment type="caution">
    <text evidence="12">The sequence shown here is derived from an EMBL/GenBank/DDBJ whole genome shotgun (WGS) entry which is preliminary data.</text>
</comment>
<keyword evidence="6 9" id="KW-0028">Amino-acid biosynthesis</keyword>
<sequence length="235" mass="25711">MEIFPAIDLKDGYVVRLSKGDMNSAKIYSKNPSDEAKKFEEFGAKWLHIVDLDGAFAGRSINYKVIEEIVKSTNLKIQVGGGIRDEKAIKFYENLGVDRFILGSTALKNPELTKQLAKIYKIVVGIDAKNGFVAAHGWAKQSKVLATDLAAIYKDSEVDAIICTDINKDGMLGGMNFNFTKEIALKSGKNTIASGGVSSIDDIAKAKQIDEIYGVIIGKAYYEGKINLEKAFKLS</sequence>
<evidence type="ECO:0000256" key="6">
    <source>
        <dbReference type="ARBA" id="ARBA00022605"/>
    </source>
</evidence>
<evidence type="ECO:0000256" key="8">
    <source>
        <dbReference type="ARBA" id="ARBA00023235"/>
    </source>
</evidence>
<keyword evidence="8 9" id="KW-0413">Isomerase</keyword>
<organism evidence="12 13">
    <name type="scientific">Campylobacter ureolyticus</name>
    <dbReference type="NCBI Taxonomy" id="827"/>
    <lineage>
        <taxon>Bacteria</taxon>
        <taxon>Pseudomonadati</taxon>
        <taxon>Campylobacterota</taxon>
        <taxon>Epsilonproteobacteria</taxon>
        <taxon>Campylobacterales</taxon>
        <taxon>Campylobacteraceae</taxon>
        <taxon>Campylobacter</taxon>
    </lineage>
</organism>
<dbReference type="SUPFAM" id="SSF51366">
    <property type="entry name" value="Ribulose-phoshate binding barrel"/>
    <property type="match status" value="1"/>
</dbReference>
<keyword evidence="5 9" id="KW-0963">Cytoplasm</keyword>
<evidence type="ECO:0000256" key="7">
    <source>
        <dbReference type="ARBA" id="ARBA00023102"/>
    </source>
</evidence>
<dbReference type="PANTHER" id="PTHR43090">
    <property type="entry name" value="1-(5-PHOSPHORIBOSYL)-5-[(5-PHOSPHORIBOSYLAMINO)METHYLIDENEAMINO] IMIDAZOLE-4-CARBOXAMIDE ISOMERASE"/>
    <property type="match status" value="1"/>
</dbReference>
<dbReference type="FunFam" id="3.20.20.70:FF:000009">
    <property type="entry name" value="1-(5-phosphoribosyl)-5-[(5-phosphoribosylamino)methylideneamino] imidazole-4-carboxamide isomerase"/>
    <property type="match status" value="1"/>
</dbReference>
<dbReference type="Proteomes" id="UP000234639">
    <property type="component" value="Unassembled WGS sequence"/>
</dbReference>
<dbReference type="HAMAP" id="MF_01014">
    <property type="entry name" value="HisA"/>
    <property type="match status" value="1"/>
</dbReference>
<reference evidence="12 13" key="1">
    <citation type="submission" date="2017-12" db="EMBL/GenBank/DDBJ databases">
        <title>Phylogenetic diversity of female urinary microbiome.</title>
        <authorList>
            <person name="Thomas-White K."/>
            <person name="Wolfe A.J."/>
        </authorList>
    </citation>
    <scope>NUCLEOTIDE SEQUENCE [LARGE SCALE GENOMIC DNA]</scope>
    <source>
        <strain evidence="12 13">UMB0112</strain>
    </source>
</reference>
<gene>
    <name evidence="9 12" type="primary">hisA</name>
    <name evidence="12" type="ORF">CYJ41_03640</name>
</gene>
<dbReference type="EC" id="5.3.1.16" evidence="9 11"/>
<dbReference type="InterPro" id="IPR013785">
    <property type="entry name" value="Aldolase_TIM"/>
</dbReference>
<dbReference type="InterPro" id="IPR023016">
    <property type="entry name" value="HisA/PriA"/>
</dbReference>
<keyword evidence="7 9" id="KW-0368">Histidine biosynthesis</keyword>
<dbReference type="CDD" id="cd04732">
    <property type="entry name" value="HisA"/>
    <property type="match status" value="1"/>
</dbReference>
<dbReference type="InterPro" id="IPR044524">
    <property type="entry name" value="Isoase_HisA-like"/>
</dbReference>
<name>A0A2I1NAP8_9BACT</name>
<protein>
    <recommendedName>
        <fullName evidence="9 11">1-(5-phosphoribosyl)-5-[(5-phosphoribosylamino)methylideneamino] imidazole-4-carboxamide isomerase</fullName>
        <ecNumber evidence="9 11">5.3.1.16</ecNumber>
    </recommendedName>
    <alternativeName>
        <fullName evidence="9">Phosphoribosylformimino-5-aminoimidazole carboxamide ribotide isomerase</fullName>
    </alternativeName>
</protein>
<evidence type="ECO:0000256" key="1">
    <source>
        <dbReference type="ARBA" id="ARBA00000901"/>
    </source>
</evidence>
<comment type="pathway">
    <text evidence="3 9 11">Amino-acid biosynthesis; L-histidine biosynthesis; L-histidine from 5-phospho-alpha-D-ribose 1-diphosphate: step 4/9.</text>
</comment>
<dbReference type="InterPro" id="IPR006062">
    <property type="entry name" value="His_biosynth"/>
</dbReference>
<dbReference type="AlphaFoldDB" id="A0A2I1NAP8"/>
<evidence type="ECO:0000256" key="11">
    <source>
        <dbReference type="RuleBase" id="RU003658"/>
    </source>
</evidence>
<evidence type="ECO:0000256" key="5">
    <source>
        <dbReference type="ARBA" id="ARBA00022490"/>
    </source>
</evidence>
<evidence type="ECO:0000256" key="3">
    <source>
        <dbReference type="ARBA" id="ARBA00005133"/>
    </source>
</evidence>
<dbReference type="InterPro" id="IPR006063">
    <property type="entry name" value="HisA_bact_arch"/>
</dbReference>
<comment type="subcellular location">
    <subcellularLocation>
        <location evidence="2 9 11">Cytoplasm</location>
    </subcellularLocation>
</comment>
<dbReference type="GO" id="GO:0003949">
    <property type="term" value="F:1-(5-phosphoribosyl)-5-[(5-phosphoribosylamino)methylideneamino]imidazole-4-carboxamide isomerase activity"/>
    <property type="evidence" value="ECO:0007669"/>
    <property type="project" value="UniProtKB-UniRule"/>
</dbReference>
<evidence type="ECO:0000313" key="13">
    <source>
        <dbReference type="Proteomes" id="UP000234639"/>
    </source>
</evidence>
<feature type="active site" description="Proton donor" evidence="9">
    <location>
        <position position="127"/>
    </location>
</feature>
<dbReference type="RefSeq" id="WP_101637034.1">
    <property type="nucleotide sequence ID" value="NZ_BQNW01000001.1"/>
</dbReference>
<dbReference type="NCBIfam" id="TIGR00007">
    <property type="entry name" value="1-(5-phosphoribosyl)-5-[(5-phosphoribosylamino)methylideneamino]imidazole-4-carboxamide isomerase"/>
    <property type="match status" value="1"/>
</dbReference>
<feature type="active site" description="Proton acceptor" evidence="9">
    <location>
        <position position="8"/>
    </location>
</feature>